<evidence type="ECO:0000313" key="2">
    <source>
        <dbReference type="EMBL" id="KAJ2933945.1"/>
    </source>
</evidence>
<feature type="region of interest" description="Disordered" evidence="1">
    <location>
        <begin position="1"/>
        <end position="65"/>
    </location>
</feature>
<reference evidence="2" key="1">
    <citation type="submission" date="2022-06" db="EMBL/GenBank/DDBJ databases">
        <title>Genome Sequence of Candolleomyces eurysporus.</title>
        <authorList>
            <person name="Buettner E."/>
        </authorList>
    </citation>
    <scope>NUCLEOTIDE SEQUENCE</scope>
    <source>
        <strain evidence="2">VTCC 930004</strain>
    </source>
</reference>
<protein>
    <submittedName>
        <fullName evidence="2">Uncharacterized protein</fullName>
    </submittedName>
</protein>
<feature type="compositionally biased region" description="Polar residues" evidence="1">
    <location>
        <begin position="1"/>
        <end position="20"/>
    </location>
</feature>
<gene>
    <name evidence="2" type="ORF">H1R20_g3178</name>
</gene>
<feature type="compositionally biased region" description="Basic and acidic residues" evidence="1">
    <location>
        <begin position="40"/>
        <end position="65"/>
    </location>
</feature>
<dbReference type="Proteomes" id="UP001140091">
    <property type="component" value="Unassembled WGS sequence"/>
</dbReference>
<organism evidence="2 3">
    <name type="scientific">Candolleomyces eurysporus</name>
    <dbReference type="NCBI Taxonomy" id="2828524"/>
    <lineage>
        <taxon>Eukaryota</taxon>
        <taxon>Fungi</taxon>
        <taxon>Dikarya</taxon>
        <taxon>Basidiomycota</taxon>
        <taxon>Agaricomycotina</taxon>
        <taxon>Agaricomycetes</taxon>
        <taxon>Agaricomycetidae</taxon>
        <taxon>Agaricales</taxon>
        <taxon>Agaricineae</taxon>
        <taxon>Psathyrellaceae</taxon>
        <taxon>Candolleomyces</taxon>
    </lineage>
</organism>
<comment type="caution">
    <text evidence="2">The sequence shown here is derived from an EMBL/GenBank/DDBJ whole genome shotgun (WGS) entry which is preliminary data.</text>
</comment>
<evidence type="ECO:0000256" key="1">
    <source>
        <dbReference type="SAM" id="MobiDB-lite"/>
    </source>
</evidence>
<dbReference type="AlphaFoldDB" id="A0A9W8JFW8"/>
<dbReference type="EMBL" id="JANBPK010000730">
    <property type="protein sequence ID" value="KAJ2933945.1"/>
    <property type="molecule type" value="Genomic_DNA"/>
</dbReference>
<proteinExistence type="predicted"/>
<accession>A0A9W8JFW8</accession>
<evidence type="ECO:0000313" key="3">
    <source>
        <dbReference type="Proteomes" id="UP001140091"/>
    </source>
</evidence>
<keyword evidence="3" id="KW-1185">Reference proteome</keyword>
<sequence length="65" mass="6961">MSDTSAPVSPSDPSGPSQNDPVPDLGSDYVDEEAQWSDKPPPDRDGRGEGDKKIKVAIDKKKPPK</sequence>
<dbReference type="OrthoDB" id="10367863at2759"/>
<feature type="non-terminal residue" evidence="2">
    <location>
        <position position="1"/>
    </location>
</feature>
<name>A0A9W8JFW8_9AGAR</name>